<accession>A0A1Z5JYU7</accession>
<name>A0A1Z5JYU7_FISSO</name>
<feature type="region of interest" description="Disordered" evidence="3">
    <location>
        <begin position="801"/>
        <end position="820"/>
    </location>
</feature>
<feature type="compositionally biased region" description="Basic and acidic residues" evidence="3">
    <location>
        <begin position="491"/>
        <end position="516"/>
    </location>
</feature>
<evidence type="ECO:0000256" key="3">
    <source>
        <dbReference type="SAM" id="MobiDB-lite"/>
    </source>
</evidence>
<evidence type="ECO:0000313" key="6">
    <source>
        <dbReference type="Proteomes" id="UP000198406"/>
    </source>
</evidence>
<feature type="compositionally biased region" description="Basic and acidic residues" evidence="3">
    <location>
        <begin position="1177"/>
        <end position="1194"/>
    </location>
</feature>
<protein>
    <recommendedName>
        <fullName evidence="4">Bromo domain-containing protein</fullName>
    </recommendedName>
</protein>
<dbReference type="SMART" id="SM00297">
    <property type="entry name" value="BROMO"/>
    <property type="match status" value="1"/>
</dbReference>
<organism evidence="5 6">
    <name type="scientific">Fistulifera solaris</name>
    <name type="common">Oleaginous diatom</name>
    <dbReference type="NCBI Taxonomy" id="1519565"/>
    <lineage>
        <taxon>Eukaryota</taxon>
        <taxon>Sar</taxon>
        <taxon>Stramenopiles</taxon>
        <taxon>Ochrophyta</taxon>
        <taxon>Bacillariophyta</taxon>
        <taxon>Bacillariophyceae</taxon>
        <taxon>Bacillariophycidae</taxon>
        <taxon>Naviculales</taxon>
        <taxon>Naviculaceae</taxon>
        <taxon>Fistulifera</taxon>
    </lineage>
</organism>
<feature type="region of interest" description="Disordered" evidence="3">
    <location>
        <begin position="1165"/>
        <end position="1194"/>
    </location>
</feature>
<feature type="region of interest" description="Disordered" evidence="3">
    <location>
        <begin position="472"/>
        <end position="539"/>
    </location>
</feature>
<comment type="caution">
    <text evidence="5">The sequence shown here is derived from an EMBL/GenBank/DDBJ whole genome shotgun (WGS) entry which is preliminary data.</text>
</comment>
<feature type="compositionally biased region" description="Basic and acidic residues" evidence="3">
    <location>
        <begin position="1084"/>
        <end position="1095"/>
    </location>
</feature>
<evidence type="ECO:0000256" key="1">
    <source>
        <dbReference type="ARBA" id="ARBA00023117"/>
    </source>
</evidence>
<dbReference type="SUPFAM" id="SSF47370">
    <property type="entry name" value="Bromodomain"/>
    <property type="match status" value="1"/>
</dbReference>
<sequence>MTSRPVKKPKLEDELPWTRDHHLIGNTITRTVLDRLDDNKYQKISTHLPIQYFQPEDARKPALWRALYCASSETASACDAISADLVQSSTAVEGDLSSVIKQRLQTVLYQHVVQEWIPPLVTAALLEECQAAVVTHILRQQQSSNGAAASSSSSSSSSSSFPYYHQSPHSYFPNTNETRFREDGSSTILPVKLTPGQLVARIKQGCALLWQQQDRPFAVLPTNTRSSRRLAQQQQQPEEEETNETNELWKVVPGGKIATYLQEHLIHRCENGLVDEVDDDDNGAEEDEEIDLLANNPYLKLPSEAILEWLGKKTAKLLSSSDLEDAMMAFVYNTPKGKKQPKLSSLDLYQAAPQLDDSLANLIPPALWKYICKLEDAQAQDHDWHDARLSLVSQEDFAAADAGQFSRRPFQVKVLWAPKVATRRNDQNAAQWADAQEEAKNARNWATWRHKGIHGGYTVWSSWLQAVEKWQSEEDKGNGEVNGTETVSEPSADRIPSEGDTGKTEMTDEQIAKELEAMAGSRRSRRSEKGGGGGVFYGTQSNMTPKQVMDALLRLVSQSKYQTTASLIAAVPDESSDPLRRIRGAIGKLLWKRNQLSKLEVQAEWTDAPAWELLKEAGLITIDPAKIIDDSIDPSEVAALVNYIRELHRTELRLRKMLLENLTEVPIPVIATAADEKAGSMESMDAMDFEEESAASIQWLDSGHDLLNKLIFRPPVSSQVDTIAACEWFRIVDFAEVVESPQVEDPSLQERPQIDLAKEARVVERRRRFRAESVDGGSFSERLILTEGQVLAGLKAADLEEKRKAGDPSSPDYKGPRTNPFAGSKYPEITLVAPENSAEQNISGVVAAHDSKVDANGCLEQRILVIPDEGTEFWAALVFSDNGSIIGRIEGDAAKRDYMVQQFEYHTGSQAYEECRSIVKFLERHVKAGPFLEPVDPVALNIPTYFSVIKRPMDISTLSANLESGKYSTIPPNQARGRTSVARMLNGPFRTDVDLIFDNAMLFNPPGDWIHQEASALKKAVTRKFDLAVSAAESGGRTQQRQSVYSEYESDVDMYEYESDADDDFVASGRSRRKRNQSSAQAPVKEDASSRAVERPVRLQKILSEQGVRGSLANMPISTDVSTFSLPPGWSCRARMDEGAAETPETHRDSNGLDEIIALHAAIEEQEASNVRRSTRTHHEDDAQEKGSNKSRKLEFYDMNSTGSITTVKNRLQLELECERNHETRYAKLYHKLLKFVECSEVGMYAEGSFPPYLGRVVPSSTNYNLNDAGSLQWEIRETYLVPALRWVLRGLIQSEHIHEYESVETAKDSGTILPNHVYYLDPQLEPLDVVDSKELTRRKRANAAAEESSDEDVELSAYEKMRAERVSRNAERLKALGLA</sequence>
<keyword evidence="1 2" id="KW-0103">Bromodomain</keyword>
<dbReference type="EMBL" id="BDSP01000133">
    <property type="protein sequence ID" value="GAX18931.1"/>
    <property type="molecule type" value="Genomic_DNA"/>
</dbReference>
<dbReference type="InterPro" id="IPR052442">
    <property type="entry name" value="Env_Response_Regulator"/>
</dbReference>
<dbReference type="InterPro" id="IPR036427">
    <property type="entry name" value="Bromodomain-like_sf"/>
</dbReference>
<dbReference type="PROSITE" id="PS50014">
    <property type="entry name" value="BROMODOMAIN_2"/>
    <property type="match status" value="1"/>
</dbReference>
<dbReference type="Proteomes" id="UP000198406">
    <property type="component" value="Unassembled WGS sequence"/>
</dbReference>
<feature type="region of interest" description="Disordered" evidence="3">
    <location>
        <begin position="1067"/>
        <end position="1095"/>
    </location>
</feature>
<dbReference type="InParanoid" id="A0A1Z5JYU7"/>
<dbReference type="OrthoDB" id="48144at2759"/>
<evidence type="ECO:0000259" key="4">
    <source>
        <dbReference type="PROSITE" id="PS50014"/>
    </source>
</evidence>
<dbReference type="PANTHER" id="PTHR46136">
    <property type="entry name" value="TRANSCRIPTION FACTOR GTE8"/>
    <property type="match status" value="1"/>
</dbReference>
<feature type="domain" description="Bromo" evidence="4">
    <location>
        <begin position="923"/>
        <end position="1011"/>
    </location>
</feature>
<gene>
    <name evidence="5" type="ORF">FisN_8Hh149</name>
</gene>
<feature type="region of interest" description="Disordered" evidence="3">
    <location>
        <begin position="224"/>
        <end position="245"/>
    </location>
</feature>
<reference evidence="5 6" key="1">
    <citation type="journal article" date="2015" name="Plant Cell">
        <title>Oil accumulation by the oleaginous diatom Fistulifera solaris as revealed by the genome and transcriptome.</title>
        <authorList>
            <person name="Tanaka T."/>
            <person name="Maeda Y."/>
            <person name="Veluchamy A."/>
            <person name="Tanaka M."/>
            <person name="Abida H."/>
            <person name="Marechal E."/>
            <person name="Bowler C."/>
            <person name="Muto M."/>
            <person name="Sunaga Y."/>
            <person name="Tanaka M."/>
            <person name="Yoshino T."/>
            <person name="Taniguchi T."/>
            <person name="Fukuda Y."/>
            <person name="Nemoto M."/>
            <person name="Matsumoto M."/>
            <person name="Wong P.S."/>
            <person name="Aburatani S."/>
            <person name="Fujibuchi W."/>
        </authorList>
    </citation>
    <scope>NUCLEOTIDE SEQUENCE [LARGE SCALE GENOMIC DNA]</scope>
    <source>
        <strain evidence="5 6">JPCC DA0580</strain>
    </source>
</reference>
<dbReference type="PRINTS" id="PR00503">
    <property type="entry name" value="BROMODOMAIN"/>
</dbReference>
<evidence type="ECO:0000256" key="2">
    <source>
        <dbReference type="PROSITE-ProRule" id="PRU00035"/>
    </source>
</evidence>
<dbReference type="PANTHER" id="PTHR46136:SF1">
    <property type="entry name" value="TRANSCRIPTION FACTOR GTE11-RELATED"/>
    <property type="match status" value="1"/>
</dbReference>
<dbReference type="Gene3D" id="1.20.920.10">
    <property type="entry name" value="Bromodomain-like"/>
    <property type="match status" value="1"/>
</dbReference>
<keyword evidence="6" id="KW-1185">Reference proteome</keyword>
<dbReference type="InterPro" id="IPR001487">
    <property type="entry name" value="Bromodomain"/>
</dbReference>
<proteinExistence type="predicted"/>
<evidence type="ECO:0000313" key="5">
    <source>
        <dbReference type="EMBL" id="GAX18931.1"/>
    </source>
</evidence>
<dbReference type="Pfam" id="PF00439">
    <property type="entry name" value="Bromodomain"/>
    <property type="match status" value="1"/>
</dbReference>